<evidence type="ECO:0000313" key="2">
    <source>
        <dbReference type="Proteomes" id="UP000031246"/>
    </source>
</evidence>
<reference evidence="1 2" key="1">
    <citation type="submission" date="2014-10" db="EMBL/GenBank/DDBJ databases">
        <title>Pedobacter Kyungheensis.</title>
        <authorList>
            <person name="Anderson B.M."/>
            <person name="Newman J.D."/>
        </authorList>
    </citation>
    <scope>NUCLEOTIDE SEQUENCE [LARGE SCALE GENOMIC DNA]</scope>
    <source>
        <strain evidence="1 2">KACC 16221</strain>
    </source>
</reference>
<proteinExistence type="predicted"/>
<gene>
    <name evidence="1" type="ORF">OC25_23790</name>
</gene>
<keyword evidence="2" id="KW-1185">Reference proteome</keyword>
<accession>A0A0C1DAD6</accession>
<protein>
    <submittedName>
        <fullName evidence="1">Uncharacterized protein</fullName>
    </submittedName>
</protein>
<name>A0A0C1DAD6_9SPHI</name>
<evidence type="ECO:0000313" key="1">
    <source>
        <dbReference type="EMBL" id="KIA90925.1"/>
    </source>
</evidence>
<dbReference type="AlphaFoldDB" id="A0A0C1DAD6"/>
<dbReference type="Proteomes" id="UP000031246">
    <property type="component" value="Unassembled WGS sequence"/>
</dbReference>
<comment type="caution">
    <text evidence="1">The sequence shown here is derived from an EMBL/GenBank/DDBJ whole genome shotgun (WGS) entry which is preliminary data.</text>
</comment>
<dbReference type="RefSeq" id="WP_039481851.1">
    <property type="nucleotide sequence ID" value="NZ_JSYN01000037.1"/>
</dbReference>
<organism evidence="1 2">
    <name type="scientific">Pedobacter kyungheensis</name>
    <dbReference type="NCBI Taxonomy" id="1069985"/>
    <lineage>
        <taxon>Bacteria</taxon>
        <taxon>Pseudomonadati</taxon>
        <taxon>Bacteroidota</taxon>
        <taxon>Sphingobacteriia</taxon>
        <taxon>Sphingobacteriales</taxon>
        <taxon>Sphingobacteriaceae</taxon>
        <taxon>Pedobacter</taxon>
    </lineage>
</organism>
<sequence>MEVFESSEYVIAKAKLIHPYFADKGWFSTHGKNNCILINIAPDENANYTKSELANIISEAEDQSPRTGLIRSSITYIFFHHLLLVAKVTVLPGSEIDL</sequence>
<dbReference type="EMBL" id="JSYN01000037">
    <property type="protein sequence ID" value="KIA90925.1"/>
    <property type="molecule type" value="Genomic_DNA"/>
</dbReference>